<evidence type="ECO:0000313" key="2">
    <source>
        <dbReference type="EMBL" id="RKK09482.1"/>
    </source>
</evidence>
<organism evidence="2 3">
    <name type="scientific">Fusarium oxysporum f. sp. cepae</name>
    <dbReference type="NCBI Taxonomy" id="396571"/>
    <lineage>
        <taxon>Eukaryota</taxon>
        <taxon>Fungi</taxon>
        <taxon>Dikarya</taxon>
        <taxon>Ascomycota</taxon>
        <taxon>Pezizomycotina</taxon>
        <taxon>Sordariomycetes</taxon>
        <taxon>Hypocreomycetidae</taxon>
        <taxon>Hypocreales</taxon>
        <taxon>Nectriaceae</taxon>
        <taxon>Fusarium</taxon>
        <taxon>Fusarium oxysporum species complex</taxon>
    </lineage>
</organism>
<sequence>MGDSASTNESYSSSYLFPQTIEDAITVALQVGINFLWVDRYCLPQQECPEKREQIQKMHKIYREADLTIIAAAGDGPDYGLPGISTPRAGVHKKLSETRDGRLELGHFKRALFQEGSSSSLYGA</sequence>
<dbReference type="Proteomes" id="UP000270866">
    <property type="component" value="Unassembled WGS sequence"/>
</dbReference>
<evidence type="ECO:0000259" key="1">
    <source>
        <dbReference type="Pfam" id="PF06985"/>
    </source>
</evidence>
<gene>
    <name evidence="2" type="ORF">BFJ65_g15935</name>
</gene>
<dbReference type="InterPro" id="IPR010730">
    <property type="entry name" value="HET"/>
</dbReference>
<protein>
    <recommendedName>
        <fullName evidence="1">Heterokaryon incompatibility domain-containing protein</fullName>
    </recommendedName>
</protein>
<proteinExistence type="predicted"/>
<reference evidence="2 3" key="1">
    <citation type="journal article" date="2018" name="Sci. Rep.">
        <title>Characterisation of pathogen-specific regions and novel effector candidates in Fusarium oxysporum f. sp. cepae.</title>
        <authorList>
            <person name="Armitage A.D."/>
            <person name="Taylor A."/>
            <person name="Sobczyk M.K."/>
            <person name="Baxter L."/>
            <person name="Greenfield B.P."/>
            <person name="Bates H.J."/>
            <person name="Wilson F."/>
            <person name="Jackson A.C."/>
            <person name="Ott S."/>
            <person name="Harrison R.J."/>
            <person name="Clarkson J.P."/>
        </authorList>
    </citation>
    <scope>NUCLEOTIDE SEQUENCE [LARGE SCALE GENOMIC DNA]</scope>
    <source>
        <strain evidence="2 3">FoC_Fus2</strain>
    </source>
</reference>
<dbReference type="PANTHER" id="PTHR33112:SF1">
    <property type="entry name" value="HETEROKARYON INCOMPATIBILITY DOMAIN-CONTAINING PROTEIN"/>
    <property type="match status" value="1"/>
</dbReference>
<dbReference type="PANTHER" id="PTHR33112">
    <property type="entry name" value="DOMAIN PROTEIN, PUTATIVE-RELATED"/>
    <property type="match status" value="1"/>
</dbReference>
<dbReference type="Pfam" id="PF06985">
    <property type="entry name" value="HET"/>
    <property type="match status" value="1"/>
</dbReference>
<name>A0A3L6MWY7_FUSOX</name>
<dbReference type="AlphaFoldDB" id="A0A3L6MWY7"/>
<dbReference type="EMBL" id="MRCU01000012">
    <property type="protein sequence ID" value="RKK09482.1"/>
    <property type="molecule type" value="Genomic_DNA"/>
</dbReference>
<feature type="domain" description="Heterokaryon incompatibility" evidence="1">
    <location>
        <begin position="14"/>
        <end position="99"/>
    </location>
</feature>
<accession>A0A3L6MWY7</accession>
<evidence type="ECO:0000313" key="3">
    <source>
        <dbReference type="Proteomes" id="UP000270866"/>
    </source>
</evidence>
<comment type="caution">
    <text evidence="2">The sequence shown here is derived from an EMBL/GenBank/DDBJ whole genome shotgun (WGS) entry which is preliminary data.</text>
</comment>